<organism evidence="5 6">
    <name type="scientific">Lineolata rhizophorae</name>
    <dbReference type="NCBI Taxonomy" id="578093"/>
    <lineage>
        <taxon>Eukaryota</taxon>
        <taxon>Fungi</taxon>
        <taxon>Dikarya</taxon>
        <taxon>Ascomycota</taxon>
        <taxon>Pezizomycotina</taxon>
        <taxon>Dothideomycetes</taxon>
        <taxon>Dothideomycetes incertae sedis</taxon>
        <taxon>Lineolatales</taxon>
        <taxon>Lineolataceae</taxon>
        <taxon>Lineolata</taxon>
    </lineage>
</organism>
<dbReference type="OrthoDB" id="6252103at2759"/>
<feature type="repeat" description="WD" evidence="3">
    <location>
        <begin position="224"/>
        <end position="267"/>
    </location>
</feature>
<proteinExistence type="predicted"/>
<keyword evidence="2" id="KW-0677">Repeat</keyword>
<evidence type="ECO:0000256" key="4">
    <source>
        <dbReference type="SAM" id="MobiDB-lite"/>
    </source>
</evidence>
<evidence type="ECO:0000256" key="1">
    <source>
        <dbReference type="ARBA" id="ARBA00022574"/>
    </source>
</evidence>
<dbReference type="SUPFAM" id="SSF82171">
    <property type="entry name" value="DPP6 N-terminal domain-like"/>
    <property type="match status" value="1"/>
</dbReference>
<evidence type="ECO:0000256" key="3">
    <source>
        <dbReference type="PROSITE-ProRule" id="PRU00221"/>
    </source>
</evidence>
<dbReference type="SUPFAM" id="SSF63829">
    <property type="entry name" value="Calcium-dependent phosphotriesterase"/>
    <property type="match status" value="1"/>
</dbReference>
<accession>A0A6A6P9F9</accession>
<dbReference type="PROSITE" id="PS00678">
    <property type="entry name" value="WD_REPEATS_1"/>
    <property type="match status" value="1"/>
</dbReference>
<dbReference type="PANTHER" id="PTHR45589:SF1">
    <property type="entry name" value="WD REPEAT DOMAIN 62, ISOFORM G"/>
    <property type="match status" value="1"/>
</dbReference>
<dbReference type="EMBL" id="MU001673">
    <property type="protein sequence ID" value="KAF2460631.1"/>
    <property type="molecule type" value="Genomic_DNA"/>
</dbReference>
<dbReference type="Pfam" id="PF00400">
    <property type="entry name" value="WD40"/>
    <property type="match status" value="3"/>
</dbReference>
<dbReference type="SMART" id="SM00320">
    <property type="entry name" value="WD40"/>
    <property type="match status" value="6"/>
</dbReference>
<feature type="compositionally biased region" description="Polar residues" evidence="4">
    <location>
        <begin position="815"/>
        <end position="833"/>
    </location>
</feature>
<evidence type="ECO:0000313" key="5">
    <source>
        <dbReference type="EMBL" id="KAF2460631.1"/>
    </source>
</evidence>
<dbReference type="PANTHER" id="PTHR45589">
    <property type="entry name" value="WD REPEAT DOMAIN 62, ISOFORM G"/>
    <property type="match status" value="1"/>
</dbReference>
<name>A0A6A6P9F9_9PEZI</name>
<feature type="repeat" description="WD" evidence="3">
    <location>
        <begin position="624"/>
        <end position="654"/>
    </location>
</feature>
<keyword evidence="6" id="KW-1185">Reference proteome</keyword>
<gene>
    <name evidence="5" type="ORF">BDY21DRAFT_377264</name>
</gene>
<keyword evidence="1 3" id="KW-0853">WD repeat</keyword>
<dbReference type="InterPro" id="IPR015943">
    <property type="entry name" value="WD40/YVTN_repeat-like_dom_sf"/>
</dbReference>
<evidence type="ECO:0000313" key="6">
    <source>
        <dbReference type="Proteomes" id="UP000799766"/>
    </source>
</evidence>
<dbReference type="Gene3D" id="2.130.10.10">
    <property type="entry name" value="YVTN repeat-like/Quinoprotein amine dehydrogenase"/>
    <property type="match status" value="4"/>
</dbReference>
<dbReference type="PROSITE" id="PS50082">
    <property type="entry name" value="WD_REPEATS_2"/>
    <property type="match status" value="2"/>
</dbReference>
<dbReference type="InterPro" id="IPR019775">
    <property type="entry name" value="WD40_repeat_CS"/>
</dbReference>
<feature type="region of interest" description="Disordered" evidence="4">
    <location>
        <begin position="815"/>
        <end position="956"/>
    </location>
</feature>
<dbReference type="InterPro" id="IPR052779">
    <property type="entry name" value="WDR62"/>
</dbReference>
<dbReference type="InterPro" id="IPR001680">
    <property type="entry name" value="WD40_rpt"/>
</dbReference>
<feature type="region of interest" description="Disordered" evidence="4">
    <location>
        <begin position="1"/>
        <end position="31"/>
    </location>
</feature>
<evidence type="ECO:0000256" key="2">
    <source>
        <dbReference type="ARBA" id="ARBA00022737"/>
    </source>
</evidence>
<dbReference type="AlphaFoldDB" id="A0A6A6P9F9"/>
<dbReference type="Proteomes" id="UP000799766">
    <property type="component" value="Unassembled WGS sequence"/>
</dbReference>
<sequence length="1059" mass="113058">MSLGTPSHPRLSTPSAGGLRLTPSNSPYPKTLAARSPVKLAAAGTAASSASLSSRDARPELALALRRVIGTTAGSANAFASLPSEGAFAFTAGAAAVVASVDETTRHVSQRFYRARPTAAPVNPSSSVYGLSTPSNSSLDVRSRAANGMRDAGAGISPFGSPAPDWVDSPSRAWTARERIKAATCVSFSPDGKFLAVGETGYKPRVLIFSAGRDDPADTPLSCLSDHTFGVRCVAFSPDSQYLASLGSANDGFLYIWNVNNRTGAATLYASNKCTSNIYQMAWLGTSLVVVGTRHVKVWRVEGSSPAKPAPSPKPRQSDIGFALASPGHKTLPGRNCLLGALLESTFTSVAAIGQNKGVIGTDRGDLCVLDDSDGTQRISKVADTGFGITALSYDGKGCVHVAGVDGSLTKYKLEDILSAQTPPPSPSPKIDRPSSRQGKKPTHTVAIECLGNLLAAVDSRRSIQLLDMDSRTCPLAVVQKLPAHGTAVQGVRSLFRPNPFDASFYTWSSGGTVLFWAQDGICKGEISIELEQAGGTDEDPNELRTVRNSSRVGFLVSGDKYGVLRIIDAESRSCVYNIKAHASEITDIAIHEGSQTLIACCGRDRTVQIFFKKGSSWDLLQTLDEHVGAVNGILFSSDGNRLLSSSSDRTVVVREAISREIDGESLSAFIILRTITLKASPVSMALDSESENDLILSTIDRFVQRYDLRNGHLISGFKASDPDGGDAVVLSSLVQVPMGKGSPIIAGVSSTDKSIRLYDDAGTLLGRDWGHTEGVSDIALVSTKVAESDPDTVTRSLVTVAVDGTIFMWDVDSKTQQSPAEVTKSTELSGANPTPKDSILTRPPLRRVLSQSELARFQRSPGDESEVTTPTGSRSPRLRKRPSKFTLAQTPKLEPSPMLRRRGSFQAPSSSAFERKSYRNRSPSPPSPRNVQQPPKSRRHEVEARGTRSKGGEFGSLLNSTEQVCRTLRSYRKKLVTSSDALGVQSLRELERELGLTARALGEKAKSKGVDEAIMAKMLDQYSERLVEMLDEKIAATVARQVRQNSEYSEGGTGSVTT</sequence>
<protein>
    <submittedName>
        <fullName evidence="5">WD domain-containing protein</fullName>
    </submittedName>
</protein>
<feature type="non-terminal residue" evidence="5">
    <location>
        <position position="1059"/>
    </location>
</feature>
<feature type="region of interest" description="Disordered" evidence="4">
    <location>
        <begin position="419"/>
        <end position="442"/>
    </location>
</feature>
<reference evidence="5" key="1">
    <citation type="journal article" date="2020" name="Stud. Mycol.">
        <title>101 Dothideomycetes genomes: a test case for predicting lifestyles and emergence of pathogens.</title>
        <authorList>
            <person name="Haridas S."/>
            <person name="Albert R."/>
            <person name="Binder M."/>
            <person name="Bloem J."/>
            <person name="Labutti K."/>
            <person name="Salamov A."/>
            <person name="Andreopoulos B."/>
            <person name="Baker S."/>
            <person name="Barry K."/>
            <person name="Bills G."/>
            <person name="Bluhm B."/>
            <person name="Cannon C."/>
            <person name="Castanera R."/>
            <person name="Culley D."/>
            <person name="Daum C."/>
            <person name="Ezra D."/>
            <person name="Gonzalez J."/>
            <person name="Henrissat B."/>
            <person name="Kuo A."/>
            <person name="Liang C."/>
            <person name="Lipzen A."/>
            <person name="Lutzoni F."/>
            <person name="Magnuson J."/>
            <person name="Mondo S."/>
            <person name="Nolan M."/>
            <person name="Ohm R."/>
            <person name="Pangilinan J."/>
            <person name="Park H.-J."/>
            <person name="Ramirez L."/>
            <person name="Alfaro M."/>
            <person name="Sun H."/>
            <person name="Tritt A."/>
            <person name="Yoshinaga Y."/>
            <person name="Zwiers L.-H."/>
            <person name="Turgeon B."/>
            <person name="Goodwin S."/>
            <person name="Spatafora J."/>
            <person name="Crous P."/>
            <person name="Grigoriev I."/>
        </authorList>
    </citation>
    <scope>NUCLEOTIDE SEQUENCE</scope>
    <source>
        <strain evidence="5">ATCC 16933</strain>
    </source>
</reference>